<proteinExistence type="predicted"/>
<reference evidence="1 2" key="1">
    <citation type="submission" date="2020-08" db="EMBL/GenBank/DDBJ databases">
        <authorList>
            <person name="Criscuolo A."/>
        </authorList>
    </citation>
    <scope>NUCLEOTIDE SEQUENCE [LARGE SCALE GENOMIC DNA]</scope>
    <source>
        <strain evidence="1">CIP111764</strain>
    </source>
</reference>
<keyword evidence="2" id="KW-1185">Reference proteome</keyword>
<dbReference type="AlphaFoldDB" id="A0A7U7EL75"/>
<evidence type="ECO:0000313" key="2">
    <source>
        <dbReference type="Proteomes" id="UP000583387"/>
    </source>
</evidence>
<dbReference type="EMBL" id="CAJFCI010000028">
    <property type="protein sequence ID" value="CAD5106906.1"/>
    <property type="molecule type" value="Genomic_DNA"/>
</dbReference>
<dbReference type="Proteomes" id="UP000583387">
    <property type="component" value="Unassembled WGS sequence"/>
</dbReference>
<evidence type="ECO:0000313" key="1">
    <source>
        <dbReference type="EMBL" id="CAD5106906.1"/>
    </source>
</evidence>
<sequence length="43" mass="5055">MGLREQPQASSDTLQALRRWLFWLCQSRAGQCLQQNPRPKQNL</sequence>
<organism evidence="1 2">
    <name type="scientific">Zestomonas carbonaria</name>
    <dbReference type="NCBI Taxonomy" id="2762745"/>
    <lineage>
        <taxon>Bacteria</taxon>
        <taxon>Pseudomonadati</taxon>
        <taxon>Pseudomonadota</taxon>
        <taxon>Gammaproteobacteria</taxon>
        <taxon>Pseudomonadales</taxon>
        <taxon>Pseudomonadaceae</taxon>
        <taxon>Zestomonas</taxon>
    </lineage>
</organism>
<gene>
    <name evidence="1" type="ORF">PSEWESI4_01174</name>
</gene>
<comment type="caution">
    <text evidence="1">The sequence shown here is derived from an EMBL/GenBank/DDBJ whole genome shotgun (WGS) entry which is preliminary data.</text>
</comment>
<protein>
    <submittedName>
        <fullName evidence="1">Uncharacterized protein</fullName>
    </submittedName>
</protein>
<name>A0A7U7EL75_9GAMM</name>
<accession>A0A7U7EL75</accession>